<sequence>MKRACLFCGARIDALKRRDALYCSGAHKQAAYRRRATALPPELWRLSVEDFAAQYDEPDLFDGLEELPVSDQSFPVVVAAYKTPPPPCLYCTRPIGEDLGDLADAEPRTGLILCRPGGDYGPFCWIFCLVESAHTVR</sequence>
<name>A0A6N7ZL82_9MICO</name>
<comment type="caution">
    <text evidence="1">The sequence shown here is derived from an EMBL/GenBank/DDBJ whole genome shotgun (WGS) entry which is preliminary data.</text>
</comment>
<accession>A0A6N7ZL82</accession>
<proteinExistence type="predicted"/>
<dbReference type="Proteomes" id="UP000440668">
    <property type="component" value="Unassembled WGS sequence"/>
</dbReference>
<organism evidence="1 2">
    <name type="scientific">Cellulosimicrobium composti</name>
    <dbReference type="NCBI Taxonomy" id="2672572"/>
    <lineage>
        <taxon>Bacteria</taxon>
        <taxon>Bacillati</taxon>
        <taxon>Actinomycetota</taxon>
        <taxon>Actinomycetes</taxon>
        <taxon>Micrococcales</taxon>
        <taxon>Promicromonosporaceae</taxon>
        <taxon>Cellulosimicrobium</taxon>
    </lineage>
</organism>
<reference evidence="1 2" key="1">
    <citation type="submission" date="2019-11" db="EMBL/GenBank/DDBJ databases">
        <title>Cellulosimicrobium composti sp. nov. isolated from a compost.</title>
        <authorList>
            <person name="Yang Y."/>
        </authorList>
    </citation>
    <scope>NUCLEOTIDE SEQUENCE [LARGE SCALE GENOMIC DNA]</scope>
    <source>
        <strain evidence="1 2">BIT-GX5</strain>
    </source>
</reference>
<evidence type="ECO:0000313" key="2">
    <source>
        <dbReference type="Proteomes" id="UP000440668"/>
    </source>
</evidence>
<protein>
    <submittedName>
        <fullName evidence="1">Uncharacterized protein</fullName>
    </submittedName>
</protein>
<dbReference type="EMBL" id="WMKA01000038">
    <property type="protein sequence ID" value="MTG90100.1"/>
    <property type="molecule type" value="Genomic_DNA"/>
</dbReference>
<dbReference type="RefSeq" id="WP_155099685.1">
    <property type="nucleotide sequence ID" value="NZ_WMKA01000038.1"/>
</dbReference>
<gene>
    <name evidence="1" type="ORF">GJV82_14265</name>
</gene>
<dbReference type="AlphaFoldDB" id="A0A6N7ZL82"/>
<evidence type="ECO:0000313" key="1">
    <source>
        <dbReference type="EMBL" id="MTG90100.1"/>
    </source>
</evidence>